<keyword evidence="1" id="KW-0472">Membrane</keyword>
<evidence type="ECO:0008006" key="4">
    <source>
        <dbReference type="Google" id="ProtNLM"/>
    </source>
</evidence>
<evidence type="ECO:0000256" key="1">
    <source>
        <dbReference type="SAM" id="Phobius"/>
    </source>
</evidence>
<keyword evidence="3" id="KW-1185">Reference proteome</keyword>
<accession>A0ABS3MG06</accession>
<gene>
    <name evidence="2" type="ORF">J4P68_13340</name>
</gene>
<name>A0ABS3MG06_9BRAD</name>
<evidence type="ECO:0000313" key="3">
    <source>
        <dbReference type="Proteomes" id="UP000692816"/>
    </source>
</evidence>
<comment type="caution">
    <text evidence="2">The sequence shown here is derived from an EMBL/GenBank/DDBJ whole genome shotgun (WGS) entry which is preliminary data.</text>
</comment>
<keyword evidence="1" id="KW-0812">Transmembrane</keyword>
<evidence type="ECO:0000313" key="2">
    <source>
        <dbReference type="EMBL" id="MBO1430422.1"/>
    </source>
</evidence>
<protein>
    <recommendedName>
        <fullName evidence="4">Branched-chain amino acid ABC transporter permease</fullName>
    </recommendedName>
</protein>
<sequence length="104" mass="10529">MRDMMKNLDVLGVIFILGLTCYAMRAGGYVLAASMRDDGIAARFLRLAPGNLFIAFIVSGCLSGGLAGLVGTLVALVTMAATAREWAALGAGFGAALAASTSGL</sequence>
<proteinExistence type="predicted"/>
<dbReference type="EMBL" id="JAGEPA010000001">
    <property type="protein sequence ID" value="MBO1430422.1"/>
    <property type="molecule type" value="Genomic_DNA"/>
</dbReference>
<reference evidence="2" key="1">
    <citation type="journal article" date="2021" name="Int. J. Syst. Evol. Microbiol.">
        <title>Bradyrhizobium septentrionale sp. nov. (sv. septentrionale) and Bradyrhizobium quebecense sp. nov. (sv. septentrionale) associated with legumes native to Canada possess rearranged symbiosis genes and numerous insertion sequences.</title>
        <authorList>
            <person name="Bromfield E.S.P."/>
            <person name="Cloutier S."/>
        </authorList>
    </citation>
    <scope>NUCLEOTIDE SEQUENCE</scope>
    <source>
        <strain evidence="2">12S5</strain>
    </source>
</reference>
<dbReference type="Pfam" id="PF05437">
    <property type="entry name" value="AzlD"/>
    <property type="match status" value="1"/>
</dbReference>
<feature type="transmembrane region" description="Helical" evidence="1">
    <location>
        <begin position="52"/>
        <end position="77"/>
    </location>
</feature>
<organism evidence="2 3">
    <name type="scientific">Bradyrhizobium quebecense</name>
    <dbReference type="NCBI Taxonomy" id="2748629"/>
    <lineage>
        <taxon>Bacteria</taxon>
        <taxon>Pseudomonadati</taxon>
        <taxon>Pseudomonadota</taxon>
        <taxon>Alphaproteobacteria</taxon>
        <taxon>Hyphomicrobiales</taxon>
        <taxon>Nitrobacteraceae</taxon>
        <taxon>Bradyrhizobium</taxon>
    </lineage>
</organism>
<dbReference type="InterPro" id="IPR008407">
    <property type="entry name" value="Brnchd-chn_aa_trnsp_AzlD"/>
</dbReference>
<keyword evidence="1" id="KW-1133">Transmembrane helix</keyword>
<dbReference type="Proteomes" id="UP000692816">
    <property type="component" value="Unassembled WGS sequence"/>
</dbReference>